<dbReference type="InterPro" id="IPR047048">
    <property type="entry name" value="TlyA"/>
</dbReference>
<accession>E6PIH4</accession>
<dbReference type="Pfam" id="PF01479">
    <property type="entry name" value="S4"/>
    <property type="match status" value="1"/>
</dbReference>
<comment type="similarity">
    <text evidence="2">Belongs to the TlyA family.</text>
</comment>
<organism evidence="4">
    <name type="scientific">mine drainage metagenome</name>
    <dbReference type="NCBI Taxonomy" id="410659"/>
    <lineage>
        <taxon>unclassified sequences</taxon>
        <taxon>metagenomes</taxon>
        <taxon>ecological metagenomes</taxon>
    </lineage>
</organism>
<dbReference type="InterPro" id="IPR002877">
    <property type="entry name" value="RNA_MeTrfase_FtsJ_dom"/>
</dbReference>
<gene>
    <name evidence="4" type="primary">yqxC</name>
    <name evidence="4" type="ORF">CARN1_0744</name>
</gene>
<dbReference type="PIRSF" id="PIRSF005578">
    <property type="entry name" value="TlyA"/>
    <property type="match status" value="1"/>
</dbReference>
<dbReference type="NCBIfam" id="TIGR00478">
    <property type="entry name" value="tly"/>
    <property type="match status" value="1"/>
</dbReference>
<dbReference type="EMBL" id="CABL01000019">
    <property type="protein sequence ID" value="CBH76264.1"/>
    <property type="molecule type" value="Genomic_DNA"/>
</dbReference>
<dbReference type="PANTHER" id="PTHR32319:SF0">
    <property type="entry name" value="BACTERIAL HEMOLYSIN-LIKE PROTEIN"/>
    <property type="match status" value="1"/>
</dbReference>
<keyword evidence="4" id="KW-0489">Methyltransferase</keyword>
<dbReference type="PANTHER" id="PTHR32319">
    <property type="entry name" value="BACTERIAL HEMOLYSIN-LIKE PROTEIN"/>
    <property type="match status" value="1"/>
</dbReference>
<dbReference type="SMART" id="SM00363">
    <property type="entry name" value="S4"/>
    <property type="match status" value="1"/>
</dbReference>
<dbReference type="InterPro" id="IPR002942">
    <property type="entry name" value="S4_RNA-bd"/>
</dbReference>
<evidence type="ECO:0000313" key="4">
    <source>
        <dbReference type="EMBL" id="CBH76264.1"/>
    </source>
</evidence>
<evidence type="ECO:0000259" key="3">
    <source>
        <dbReference type="SMART" id="SM00363"/>
    </source>
</evidence>
<dbReference type="InterPro" id="IPR029063">
    <property type="entry name" value="SAM-dependent_MTases_sf"/>
</dbReference>
<sequence>MKGTRLDDAVAEQLGVSRSHARSLILEGRVRVGGVPAQKAGANVPPGAEIEVRRPRRFVSRGGEKLEAALEAFALDVAGVRALDIGASTGGFTDCLLQRGAAHVTALDVGYGQLDWRLRNDPRVTVMERTHARNLPAEHFALPFDLIVIDVSFISLHTILASAIRFLTPAGRIVALVKPQFEAGRERLGRGGVVRDPEVHRAVLREVLGAASALGLPPAALIASPLTGPAGNREFLVELRRSGESLAEARIDEVVGEDLSVP</sequence>
<keyword evidence="4" id="KW-0808">Transferase</keyword>
<dbReference type="SUPFAM" id="SSF55174">
    <property type="entry name" value="Alpha-L RNA-binding motif"/>
    <property type="match status" value="1"/>
</dbReference>
<dbReference type="Gene3D" id="3.40.50.150">
    <property type="entry name" value="Vaccinia Virus protein VP39"/>
    <property type="match status" value="1"/>
</dbReference>
<dbReference type="Pfam" id="PF01728">
    <property type="entry name" value="FtsJ"/>
    <property type="match status" value="1"/>
</dbReference>
<proteinExistence type="inferred from homology"/>
<dbReference type="Gene3D" id="3.10.290.10">
    <property type="entry name" value="RNA-binding S4 domain"/>
    <property type="match status" value="1"/>
</dbReference>
<protein>
    <submittedName>
        <fullName evidence="4">Putative methyltransferase with RNA binding domain</fullName>
    </submittedName>
</protein>
<dbReference type="GO" id="GO:0032259">
    <property type="term" value="P:methylation"/>
    <property type="evidence" value="ECO:0007669"/>
    <property type="project" value="UniProtKB-KW"/>
</dbReference>
<dbReference type="CDD" id="cd02440">
    <property type="entry name" value="AdoMet_MTases"/>
    <property type="match status" value="1"/>
</dbReference>
<dbReference type="AlphaFoldDB" id="E6PIH4"/>
<evidence type="ECO:0000256" key="1">
    <source>
        <dbReference type="ARBA" id="ARBA00022884"/>
    </source>
</evidence>
<dbReference type="GO" id="GO:0003723">
    <property type="term" value="F:RNA binding"/>
    <property type="evidence" value="ECO:0007669"/>
    <property type="project" value="UniProtKB-KW"/>
</dbReference>
<dbReference type="InterPro" id="IPR004538">
    <property type="entry name" value="Hemolysin_A/TlyA"/>
</dbReference>
<dbReference type="PROSITE" id="PS50889">
    <property type="entry name" value="S4"/>
    <property type="match status" value="1"/>
</dbReference>
<evidence type="ECO:0000256" key="2">
    <source>
        <dbReference type="ARBA" id="ARBA00029460"/>
    </source>
</evidence>
<name>E6PIH4_9ZZZZ</name>
<dbReference type="GO" id="GO:0008168">
    <property type="term" value="F:methyltransferase activity"/>
    <property type="evidence" value="ECO:0007669"/>
    <property type="project" value="UniProtKB-KW"/>
</dbReference>
<dbReference type="InterPro" id="IPR036986">
    <property type="entry name" value="S4_RNA-bd_sf"/>
</dbReference>
<keyword evidence="1" id="KW-0694">RNA-binding</keyword>
<comment type="caution">
    <text evidence="4">The sequence shown here is derived from an EMBL/GenBank/DDBJ whole genome shotgun (WGS) entry which is preliminary data.</text>
</comment>
<feature type="domain" description="RNA-binding S4" evidence="3">
    <location>
        <begin position="4"/>
        <end position="64"/>
    </location>
</feature>
<reference evidence="4" key="1">
    <citation type="submission" date="2009-10" db="EMBL/GenBank/DDBJ databases">
        <title>Diversity of trophic interactions inside an arsenic-rich microbial ecosystem.</title>
        <authorList>
            <person name="Bertin P.N."/>
            <person name="Heinrich-Salmeron A."/>
            <person name="Pelletier E."/>
            <person name="Goulhen-Chollet F."/>
            <person name="Arsene-Ploetze F."/>
            <person name="Gallien S."/>
            <person name="Calteau A."/>
            <person name="Vallenet D."/>
            <person name="Casiot C."/>
            <person name="Chane-Woon-Ming B."/>
            <person name="Giloteaux L."/>
            <person name="Barakat M."/>
            <person name="Bonnefoy V."/>
            <person name="Bruneel O."/>
            <person name="Chandler M."/>
            <person name="Cleiss J."/>
            <person name="Duran R."/>
            <person name="Elbaz-Poulichet F."/>
            <person name="Fonknechten N."/>
            <person name="Lauga B."/>
            <person name="Mornico D."/>
            <person name="Ortet P."/>
            <person name="Schaeffer C."/>
            <person name="Siguier P."/>
            <person name="Alexander Thil Smith A."/>
            <person name="Van Dorsselaer A."/>
            <person name="Weissenbach J."/>
            <person name="Medigue C."/>
            <person name="Le Paslier D."/>
        </authorList>
    </citation>
    <scope>NUCLEOTIDE SEQUENCE</scope>
</reference>
<dbReference type="SUPFAM" id="SSF53335">
    <property type="entry name" value="S-adenosyl-L-methionine-dependent methyltransferases"/>
    <property type="match status" value="1"/>
</dbReference>
<dbReference type="CDD" id="cd00165">
    <property type="entry name" value="S4"/>
    <property type="match status" value="1"/>
</dbReference>